<gene>
    <name evidence="1" type="ORF">BDN72DRAFT_832383</name>
</gene>
<name>A0ACD3BB74_9AGAR</name>
<reference evidence="1 2" key="1">
    <citation type="journal article" date="2019" name="Nat. Ecol. Evol.">
        <title>Megaphylogeny resolves global patterns of mushroom evolution.</title>
        <authorList>
            <person name="Varga T."/>
            <person name="Krizsan K."/>
            <person name="Foldi C."/>
            <person name="Dima B."/>
            <person name="Sanchez-Garcia M."/>
            <person name="Sanchez-Ramirez S."/>
            <person name="Szollosi G.J."/>
            <person name="Szarkandi J.G."/>
            <person name="Papp V."/>
            <person name="Albert L."/>
            <person name="Andreopoulos W."/>
            <person name="Angelini C."/>
            <person name="Antonin V."/>
            <person name="Barry K.W."/>
            <person name="Bougher N.L."/>
            <person name="Buchanan P."/>
            <person name="Buyck B."/>
            <person name="Bense V."/>
            <person name="Catcheside P."/>
            <person name="Chovatia M."/>
            <person name="Cooper J."/>
            <person name="Damon W."/>
            <person name="Desjardin D."/>
            <person name="Finy P."/>
            <person name="Geml J."/>
            <person name="Haridas S."/>
            <person name="Hughes K."/>
            <person name="Justo A."/>
            <person name="Karasinski D."/>
            <person name="Kautmanova I."/>
            <person name="Kiss B."/>
            <person name="Kocsube S."/>
            <person name="Kotiranta H."/>
            <person name="LaButti K.M."/>
            <person name="Lechner B.E."/>
            <person name="Liimatainen K."/>
            <person name="Lipzen A."/>
            <person name="Lukacs Z."/>
            <person name="Mihaltcheva S."/>
            <person name="Morgado L.N."/>
            <person name="Niskanen T."/>
            <person name="Noordeloos M.E."/>
            <person name="Ohm R.A."/>
            <person name="Ortiz-Santana B."/>
            <person name="Ovrebo C."/>
            <person name="Racz N."/>
            <person name="Riley R."/>
            <person name="Savchenko A."/>
            <person name="Shiryaev A."/>
            <person name="Soop K."/>
            <person name="Spirin V."/>
            <person name="Szebenyi C."/>
            <person name="Tomsovsky M."/>
            <person name="Tulloss R.E."/>
            <person name="Uehling J."/>
            <person name="Grigoriev I.V."/>
            <person name="Vagvolgyi C."/>
            <person name="Papp T."/>
            <person name="Martin F.M."/>
            <person name="Miettinen O."/>
            <person name="Hibbett D.S."/>
            <person name="Nagy L.G."/>
        </authorList>
    </citation>
    <scope>NUCLEOTIDE SEQUENCE [LARGE SCALE GENOMIC DNA]</scope>
    <source>
        <strain evidence="1 2">NL-1719</strain>
    </source>
</reference>
<organism evidence="1 2">
    <name type="scientific">Pluteus cervinus</name>
    <dbReference type="NCBI Taxonomy" id="181527"/>
    <lineage>
        <taxon>Eukaryota</taxon>
        <taxon>Fungi</taxon>
        <taxon>Dikarya</taxon>
        <taxon>Basidiomycota</taxon>
        <taxon>Agaricomycotina</taxon>
        <taxon>Agaricomycetes</taxon>
        <taxon>Agaricomycetidae</taxon>
        <taxon>Agaricales</taxon>
        <taxon>Pluteineae</taxon>
        <taxon>Pluteaceae</taxon>
        <taxon>Pluteus</taxon>
    </lineage>
</organism>
<evidence type="ECO:0000313" key="1">
    <source>
        <dbReference type="EMBL" id="TFK75081.1"/>
    </source>
</evidence>
<dbReference type="EMBL" id="ML208264">
    <property type="protein sequence ID" value="TFK75081.1"/>
    <property type="molecule type" value="Genomic_DNA"/>
</dbReference>
<proteinExistence type="predicted"/>
<protein>
    <submittedName>
        <fullName evidence="1">Uncharacterized protein</fullName>
    </submittedName>
</protein>
<sequence>MAPKEPTRAQLSSRLAYSQQTPAFLQKLQNQIAGRPNRDEYEDFEDEEGDEWEYDGSGRPPIPKRPQADADRDERPPIPERPADDPGSADEDDEDEKPQVVVLKQGKHLTEWEAENVRRAERGLPPLPDPTKRKVEKVDPNGAASSTKNGATSSGKKPAKAAKPSLSFSSTSGPGQKGGASKRKAVIEDDQDEATTKQPDVPTKKKAKKSKNKALLSFGDDA</sequence>
<keyword evidence="2" id="KW-1185">Reference proteome</keyword>
<accession>A0ACD3BB74</accession>
<evidence type="ECO:0000313" key="2">
    <source>
        <dbReference type="Proteomes" id="UP000308600"/>
    </source>
</evidence>
<dbReference type="Proteomes" id="UP000308600">
    <property type="component" value="Unassembled WGS sequence"/>
</dbReference>